<dbReference type="InterPro" id="IPR023753">
    <property type="entry name" value="FAD/NAD-binding_dom"/>
</dbReference>
<comment type="cofactor">
    <cofactor evidence="1">
        <name>FMN</name>
        <dbReference type="ChEBI" id="CHEBI:58210"/>
    </cofactor>
</comment>
<evidence type="ECO:0000259" key="10">
    <source>
        <dbReference type="Pfam" id="PF00724"/>
    </source>
</evidence>
<dbReference type="InterPro" id="IPR036188">
    <property type="entry name" value="FAD/NAD-bd_sf"/>
</dbReference>
<dbReference type="Gene3D" id="3.50.50.60">
    <property type="entry name" value="FAD/NAD(P)-binding domain"/>
    <property type="match status" value="1"/>
</dbReference>
<protein>
    <submittedName>
        <fullName evidence="12">FAD-dependent oxidoreductase</fullName>
    </submittedName>
</protein>
<dbReference type="Gene3D" id="3.40.50.720">
    <property type="entry name" value="NAD(P)-binding Rossmann-like Domain"/>
    <property type="match status" value="1"/>
</dbReference>
<keyword evidence="7" id="KW-0560">Oxidoreductase</keyword>
<keyword evidence="4" id="KW-0285">Flavoprotein</keyword>
<comment type="similarity">
    <text evidence="3">In the N-terminal section; belongs to the NADH:flavin oxidoreductase/NADH oxidase family.</text>
</comment>
<evidence type="ECO:0000313" key="12">
    <source>
        <dbReference type="EMBL" id="MCJ8501107.1"/>
    </source>
</evidence>
<evidence type="ECO:0000256" key="6">
    <source>
        <dbReference type="ARBA" id="ARBA00022723"/>
    </source>
</evidence>
<comment type="caution">
    <text evidence="12">The sequence shown here is derived from an EMBL/GenBank/DDBJ whole genome shotgun (WGS) entry which is preliminary data.</text>
</comment>
<dbReference type="GO" id="GO:0051536">
    <property type="term" value="F:iron-sulfur cluster binding"/>
    <property type="evidence" value="ECO:0007669"/>
    <property type="project" value="UniProtKB-KW"/>
</dbReference>
<evidence type="ECO:0000256" key="2">
    <source>
        <dbReference type="ARBA" id="ARBA00001966"/>
    </source>
</evidence>
<proteinExistence type="inferred from homology"/>
<gene>
    <name evidence="12" type="ORF">MRX98_11035</name>
</gene>
<evidence type="ECO:0000256" key="8">
    <source>
        <dbReference type="ARBA" id="ARBA00023004"/>
    </source>
</evidence>
<feature type="domain" description="FAD/NAD(P)-binding" evidence="11">
    <location>
        <begin position="380"/>
        <end position="631"/>
    </location>
</feature>
<organism evidence="12 13">
    <name type="scientific">Desulfatitalea alkaliphila</name>
    <dbReference type="NCBI Taxonomy" id="2929485"/>
    <lineage>
        <taxon>Bacteria</taxon>
        <taxon>Pseudomonadati</taxon>
        <taxon>Thermodesulfobacteriota</taxon>
        <taxon>Desulfobacteria</taxon>
        <taxon>Desulfobacterales</taxon>
        <taxon>Desulfosarcinaceae</taxon>
        <taxon>Desulfatitalea</taxon>
    </lineage>
</organism>
<accession>A0AA41R1E6</accession>
<keyword evidence="8" id="KW-0408">Iron</keyword>
<feature type="domain" description="NADH:flavin oxidoreductase/NADH oxidase N-terminal" evidence="10">
    <location>
        <begin position="5"/>
        <end position="334"/>
    </location>
</feature>
<name>A0AA41R1E6_9BACT</name>
<comment type="cofactor">
    <cofactor evidence="2">
        <name>[4Fe-4S] cluster</name>
        <dbReference type="ChEBI" id="CHEBI:49883"/>
    </cofactor>
</comment>
<evidence type="ECO:0000259" key="11">
    <source>
        <dbReference type="Pfam" id="PF07992"/>
    </source>
</evidence>
<dbReference type="SUPFAM" id="SSF51395">
    <property type="entry name" value="FMN-linked oxidoreductases"/>
    <property type="match status" value="1"/>
</dbReference>
<dbReference type="InterPro" id="IPR051793">
    <property type="entry name" value="NADH:flavin_oxidoreductase"/>
</dbReference>
<dbReference type="Proteomes" id="UP001165427">
    <property type="component" value="Unassembled WGS sequence"/>
</dbReference>
<dbReference type="PRINTS" id="PR00368">
    <property type="entry name" value="FADPNR"/>
</dbReference>
<dbReference type="Gene3D" id="3.20.20.70">
    <property type="entry name" value="Aldolase class I"/>
    <property type="match status" value="1"/>
</dbReference>
<dbReference type="CDD" id="cd02803">
    <property type="entry name" value="OYE_like_FMN_family"/>
    <property type="match status" value="1"/>
</dbReference>
<dbReference type="AlphaFoldDB" id="A0AA41R1E6"/>
<dbReference type="SUPFAM" id="SSF51905">
    <property type="entry name" value="FAD/NAD(P)-binding domain"/>
    <property type="match status" value="1"/>
</dbReference>
<dbReference type="Pfam" id="PF07992">
    <property type="entry name" value="Pyr_redox_2"/>
    <property type="match status" value="1"/>
</dbReference>
<sequence length="667" mass="71367">MADPLFEPILINQLEVKNRFYMPAMHMGMADQFEVTPRLVDFYAERARGGAGMIVVGYATVDELSGNVLNIGAHDDRFIPGLARLASAIKENGARAAVQLNHAGRYNSSFFLDGRQPVAPSAIASRMTRETPRALTVAEIGQIVDAFAQAALRVKKAGFDAVEVLSGTGYLISEFLSPLTNQREDEYGGDLENRMRFGLEVMQAIRAAVGAAFPVIVRMNGNDFMPGGQGRQELQAYAKALVERAGVDALCINVGWHEARVPQIVTAVPRGVFAYLARGIKELVPVPVIASHRINDPLTARDMIGDGMCDMVAMGRSLIVDPYLPEKARTGREREIIHCIACAQGCFDNLFKLKPVECLCNPRAGREEETRIEKAPAVKKVLVAGGGPAGMSAALAAAERGHAVTLYEKADRLGGQLHLAAAPPGRAEFGVLADDLAQQIAVSPVTVRLGKAVDEAVLVLEQPDAVIIATGARPIQPPIPGADQPHVVQAWDVLLNKAHTGRRVVVVGGGAVGVETAMFLAEKGTLDGDAVKFLLINRAEDPESLYELATRGTKQVLLIEMLEAIGKDIGRSTKWCMFQELDRSAVKRMAATKALEITPSGIRIEGSRGTEEIAADTIVLAAGARSEDPLSELLSAKGIAHQVVGDARQVAQAIDAIHQGFAAGREV</sequence>
<evidence type="ECO:0000256" key="9">
    <source>
        <dbReference type="ARBA" id="ARBA00023014"/>
    </source>
</evidence>
<evidence type="ECO:0000256" key="3">
    <source>
        <dbReference type="ARBA" id="ARBA00011048"/>
    </source>
</evidence>
<dbReference type="RefSeq" id="WP_246907341.1">
    <property type="nucleotide sequence ID" value="NZ_JALJRB010000010.1"/>
</dbReference>
<keyword evidence="9" id="KW-0411">Iron-sulfur</keyword>
<evidence type="ECO:0000313" key="13">
    <source>
        <dbReference type="Proteomes" id="UP001165427"/>
    </source>
</evidence>
<reference evidence="12" key="1">
    <citation type="submission" date="2022-04" db="EMBL/GenBank/DDBJ databases">
        <title>Desulfatitalea alkaliphila sp. nov., a novel anaerobic sulfate-reducing bacterium isolated from terrestrial mud volcano, Taman Peninsula, Russia.</title>
        <authorList>
            <person name="Khomyakova M.A."/>
            <person name="Merkel A.Y."/>
            <person name="Slobodkin A.I."/>
        </authorList>
    </citation>
    <scope>NUCLEOTIDE SEQUENCE</scope>
    <source>
        <strain evidence="12">M08but</strain>
    </source>
</reference>
<evidence type="ECO:0000256" key="5">
    <source>
        <dbReference type="ARBA" id="ARBA00022643"/>
    </source>
</evidence>
<keyword evidence="13" id="KW-1185">Reference proteome</keyword>
<evidence type="ECO:0000256" key="4">
    <source>
        <dbReference type="ARBA" id="ARBA00022630"/>
    </source>
</evidence>
<keyword evidence="6" id="KW-0479">Metal-binding</keyword>
<dbReference type="EMBL" id="JALJRB010000010">
    <property type="protein sequence ID" value="MCJ8501107.1"/>
    <property type="molecule type" value="Genomic_DNA"/>
</dbReference>
<dbReference type="GO" id="GO:0046872">
    <property type="term" value="F:metal ion binding"/>
    <property type="evidence" value="ECO:0007669"/>
    <property type="project" value="UniProtKB-KW"/>
</dbReference>
<dbReference type="Pfam" id="PF00724">
    <property type="entry name" value="Oxidored_FMN"/>
    <property type="match status" value="1"/>
</dbReference>
<dbReference type="GO" id="GO:0010181">
    <property type="term" value="F:FMN binding"/>
    <property type="evidence" value="ECO:0007669"/>
    <property type="project" value="InterPro"/>
</dbReference>
<dbReference type="InterPro" id="IPR001155">
    <property type="entry name" value="OxRdtase_FMN_N"/>
</dbReference>
<evidence type="ECO:0000256" key="7">
    <source>
        <dbReference type="ARBA" id="ARBA00023002"/>
    </source>
</evidence>
<evidence type="ECO:0000256" key="1">
    <source>
        <dbReference type="ARBA" id="ARBA00001917"/>
    </source>
</evidence>
<dbReference type="PANTHER" id="PTHR42917">
    <property type="entry name" value="2,4-DIENOYL-COA REDUCTASE"/>
    <property type="match status" value="1"/>
</dbReference>
<dbReference type="GO" id="GO:0016491">
    <property type="term" value="F:oxidoreductase activity"/>
    <property type="evidence" value="ECO:0007669"/>
    <property type="project" value="UniProtKB-KW"/>
</dbReference>
<dbReference type="PANTHER" id="PTHR42917:SF2">
    <property type="entry name" value="2,4-DIENOYL-COA REDUCTASE [(2E)-ENOYL-COA-PRODUCING]"/>
    <property type="match status" value="1"/>
</dbReference>
<keyword evidence="5" id="KW-0288">FMN</keyword>
<dbReference type="InterPro" id="IPR013785">
    <property type="entry name" value="Aldolase_TIM"/>
</dbReference>
<dbReference type="PRINTS" id="PR00469">
    <property type="entry name" value="PNDRDTASEII"/>
</dbReference>